<gene>
    <name evidence="1" type="ORF">GOZ90_18710</name>
</gene>
<evidence type="ECO:0000313" key="1">
    <source>
        <dbReference type="EMBL" id="MUZ74723.1"/>
    </source>
</evidence>
<sequence length="65" mass="7272">MRYWEACEAQVTVAEAIAECRKHQIAAVRRETDAALVDRETGDLIAHADEHGEYYGGDILGYLGY</sequence>
<accession>A0A6L6VG09</accession>
<dbReference type="RefSeq" id="WP_156615659.1">
    <property type="nucleotide sequence ID" value="NZ_WPHR01000019.1"/>
</dbReference>
<proteinExistence type="predicted"/>
<dbReference type="EMBL" id="WPHR01000019">
    <property type="protein sequence ID" value="MUZ74723.1"/>
    <property type="molecule type" value="Genomic_DNA"/>
</dbReference>
<evidence type="ECO:0000313" key="2">
    <source>
        <dbReference type="Proteomes" id="UP000477951"/>
    </source>
</evidence>
<comment type="caution">
    <text evidence="1">The sequence shown here is derived from an EMBL/GenBank/DDBJ whole genome shotgun (WGS) entry which is preliminary data.</text>
</comment>
<organism evidence="1 2">
    <name type="scientific">Agrobacterium vitis</name>
    <name type="common">Rhizobium vitis</name>
    <dbReference type="NCBI Taxonomy" id="373"/>
    <lineage>
        <taxon>Bacteria</taxon>
        <taxon>Pseudomonadati</taxon>
        <taxon>Pseudomonadota</taxon>
        <taxon>Alphaproteobacteria</taxon>
        <taxon>Hyphomicrobiales</taxon>
        <taxon>Rhizobiaceae</taxon>
        <taxon>Rhizobium/Agrobacterium group</taxon>
        <taxon>Agrobacterium</taxon>
    </lineage>
</organism>
<dbReference type="Proteomes" id="UP000477951">
    <property type="component" value="Unassembled WGS sequence"/>
</dbReference>
<dbReference type="AlphaFoldDB" id="A0A6L6VG09"/>
<reference evidence="1 2" key="1">
    <citation type="submission" date="2019-12" db="EMBL/GenBank/DDBJ databases">
        <title>Whole-genome sequencing of Allorhizobium vitis.</title>
        <authorList>
            <person name="Gan H.M."/>
            <person name="Szegedi E."/>
            <person name="Burr T."/>
            <person name="Savka M.A."/>
        </authorList>
    </citation>
    <scope>NUCLEOTIDE SEQUENCE [LARGE SCALE GENOMIC DNA]</scope>
    <source>
        <strain evidence="1 2">CG516</strain>
    </source>
</reference>
<name>A0A6L6VG09_AGRVI</name>
<protein>
    <submittedName>
        <fullName evidence="1">Uncharacterized protein</fullName>
    </submittedName>
</protein>